<dbReference type="Proteomes" id="UP001642483">
    <property type="component" value="Unassembled WGS sequence"/>
</dbReference>
<dbReference type="EMBL" id="CAWYQH010000130">
    <property type="protein sequence ID" value="CAK8692257.1"/>
    <property type="molecule type" value="Genomic_DNA"/>
</dbReference>
<proteinExistence type="predicted"/>
<keyword evidence="2" id="KW-1185">Reference proteome</keyword>
<evidence type="ECO:0000313" key="2">
    <source>
        <dbReference type="Proteomes" id="UP001642483"/>
    </source>
</evidence>
<reference evidence="1 2" key="1">
    <citation type="submission" date="2024-02" db="EMBL/GenBank/DDBJ databases">
        <authorList>
            <person name="Daric V."/>
            <person name="Darras S."/>
        </authorList>
    </citation>
    <scope>NUCLEOTIDE SEQUENCE [LARGE SCALE GENOMIC DNA]</scope>
</reference>
<protein>
    <submittedName>
        <fullName evidence="1">Uncharacterized protein</fullName>
    </submittedName>
</protein>
<evidence type="ECO:0000313" key="1">
    <source>
        <dbReference type="EMBL" id="CAK8692257.1"/>
    </source>
</evidence>
<gene>
    <name evidence="1" type="ORF">CVLEPA_LOCUS24980</name>
</gene>
<name>A0ABP0GKK9_CLALP</name>
<accession>A0ABP0GKK9</accession>
<sequence length="132" mass="14371">MATYEMIDATISRSLVLAHSTTFDDCGQCMAGNGLGLGCTLYDGITTELNKRSLVKSWTLQFCLISVSYVQTLMVGLNGATLDDGTPRILVNESVRSAKIKQRSSSSSAYRDQLLCSDMSGRSWRKNSSILS</sequence>
<organism evidence="1 2">
    <name type="scientific">Clavelina lepadiformis</name>
    <name type="common">Light-bulb sea squirt</name>
    <name type="synonym">Ascidia lepadiformis</name>
    <dbReference type="NCBI Taxonomy" id="159417"/>
    <lineage>
        <taxon>Eukaryota</taxon>
        <taxon>Metazoa</taxon>
        <taxon>Chordata</taxon>
        <taxon>Tunicata</taxon>
        <taxon>Ascidiacea</taxon>
        <taxon>Aplousobranchia</taxon>
        <taxon>Clavelinidae</taxon>
        <taxon>Clavelina</taxon>
    </lineage>
</organism>
<comment type="caution">
    <text evidence="1">The sequence shown here is derived from an EMBL/GenBank/DDBJ whole genome shotgun (WGS) entry which is preliminary data.</text>
</comment>